<evidence type="ECO:0000256" key="7">
    <source>
        <dbReference type="ARBA" id="ARBA00022692"/>
    </source>
</evidence>
<dbReference type="Pfam" id="PF00672">
    <property type="entry name" value="HAMP"/>
    <property type="match status" value="1"/>
</dbReference>
<comment type="subcellular location">
    <subcellularLocation>
        <location evidence="2">Cell membrane</location>
        <topology evidence="2">Multi-pass membrane protein</topology>
    </subcellularLocation>
</comment>
<sequence>MIPSLLRNRKLGSKLMLLLLTVILAPLSLLGLLFYHNSVEWVEEKSDKESLQVLSLVMQNADETLRGVETQLLDIYNQDDIIAQLSEARADEAGRSESQAAEDRISRYLRDFLRGKDDVDSVYFLAEAGATYFADFRGSSLFLNQIERNPQWLERIAEENGRIVWIPTYEVPPNRYSPDNSYYFAAGMSIRDVTDELQTLGTLILNVKIAALDRLIGRIDVSPNGTILVADDSGNLIWHPNPQAYGTRMNDVPFYKATKPGEFVRFELNGERYRIGRVTSGFNSWSYYAIVPQLDLDAQTENQKRFLVVTIVAFSALFLLLAWLTTHYITKPIRQLVVAMKQIQKDSQGVKLQAQSNDEIGMLQTAFNGMRGRINDLIQEVRIVSDKEKEAEIRALQAQINPHFVYNTLDAVNWLAIEKDENEISSMITALSDMMRYAIRPGAPWVNVEEELKWARNYAYLQEMRFEAKFAVEFDVPPELLQYKVPRLLLQPYMENAIVHGMDSLEGGGLIRVGLALESGDKLRLVVEDNGVGMTAERIDKIRSRQSHGIGITNMDDRLKLEYGPGYGVRVESEPGQGTRVTVVLPVIRDGDGDHL</sequence>
<keyword evidence="8" id="KW-0547">Nucleotide-binding</keyword>
<evidence type="ECO:0000259" key="16">
    <source>
        <dbReference type="PROSITE" id="PS50885"/>
    </source>
</evidence>
<evidence type="ECO:0000259" key="15">
    <source>
        <dbReference type="PROSITE" id="PS50109"/>
    </source>
</evidence>
<comment type="catalytic activity">
    <reaction evidence="1">
        <text>ATP + protein L-histidine = ADP + protein N-phospho-L-histidine.</text>
        <dbReference type="EC" id="2.7.13.3"/>
    </reaction>
</comment>
<keyword evidence="6 17" id="KW-0808">Transferase</keyword>
<dbReference type="InterPro" id="IPR004358">
    <property type="entry name" value="Sig_transdc_His_kin-like_C"/>
</dbReference>
<evidence type="ECO:0000256" key="1">
    <source>
        <dbReference type="ARBA" id="ARBA00000085"/>
    </source>
</evidence>
<evidence type="ECO:0000256" key="5">
    <source>
        <dbReference type="ARBA" id="ARBA00022553"/>
    </source>
</evidence>
<dbReference type="Proteomes" id="UP001596028">
    <property type="component" value="Unassembled WGS sequence"/>
</dbReference>
<comment type="caution">
    <text evidence="17">The sequence shown here is derived from an EMBL/GenBank/DDBJ whole genome shotgun (WGS) entry which is preliminary data.</text>
</comment>
<evidence type="ECO:0000256" key="14">
    <source>
        <dbReference type="SAM" id="Phobius"/>
    </source>
</evidence>
<accession>A0ABV9FG30</accession>
<evidence type="ECO:0000256" key="11">
    <source>
        <dbReference type="ARBA" id="ARBA00022989"/>
    </source>
</evidence>
<dbReference type="PANTHER" id="PTHR34220">
    <property type="entry name" value="SENSOR HISTIDINE KINASE YPDA"/>
    <property type="match status" value="1"/>
</dbReference>
<keyword evidence="4" id="KW-1003">Cell membrane</keyword>
<dbReference type="SMART" id="SM00304">
    <property type="entry name" value="HAMP"/>
    <property type="match status" value="1"/>
</dbReference>
<protein>
    <recommendedName>
        <fullName evidence="3">histidine kinase</fullName>
        <ecNumber evidence="3">2.7.13.3</ecNumber>
    </recommendedName>
</protein>
<feature type="transmembrane region" description="Helical" evidence="14">
    <location>
        <begin position="306"/>
        <end position="324"/>
    </location>
</feature>
<evidence type="ECO:0000256" key="4">
    <source>
        <dbReference type="ARBA" id="ARBA00022475"/>
    </source>
</evidence>
<evidence type="ECO:0000313" key="18">
    <source>
        <dbReference type="Proteomes" id="UP001596028"/>
    </source>
</evidence>
<dbReference type="CDD" id="cd06225">
    <property type="entry name" value="HAMP"/>
    <property type="match status" value="1"/>
</dbReference>
<proteinExistence type="predicted"/>
<evidence type="ECO:0000256" key="3">
    <source>
        <dbReference type="ARBA" id="ARBA00012438"/>
    </source>
</evidence>
<dbReference type="Pfam" id="PF02518">
    <property type="entry name" value="HATPase_c"/>
    <property type="match status" value="1"/>
</dbReference>
<evidence type="ECO:0000256" key="12">
    <source>
        <dbReference type="ARBA" id="ARBA00023012"/>
    </source>
</evidence>
<feature type="domain" description="HAMP" evidence="16">
    <location>
        <begin position="327"/>
        <end position="379"/>
    </location>
</feature>
<name>A0ABV9FG30_9BACL</name>
<keyword evidence="12" id="KW-0902">Two-component regulatory system</keyword>
<dbReference type="InterPro" id="IPR036890">
    <property type="entry name" value="HATPase_C_sf"/>
</dbReference>
<dbReference type="InterPro" id="IPR010559">
    <property type="entry name" value="Sig_transdc_His_kin_internal"/>
</dbReference>
<dbReference type="InterPro" id="IPR050640">
    <property type="entry name" value="Bact_2-comp_sensor_kinase"/>
</dbReference>
<evidence type="ECO:0000256" key="9">
    <source>
        <dbReference type="ARBA" id="ARBA00022777"/>
    </source>
</evidence>
<keyword evidence="9 17" id="KW-0418">Kinase</keyword>
<dbReference type="InterPro" id="IPR003594">
    <property type="entry name" value="HATPase_dom"/>
</dbReference>
<dbReference type="SUPFAM" id="SSF55874">
    <property type="entry name" value="ATPase domain of HSP90 chaperone/DNA topoisomerase II/histidine kinase"/>
    <property type="match status" value="1"/>
</dbReference>
<evidence type="ECO:0000313" key="17">
    <source>
        <dbReference type="EMBL" id="MFC4600918.1"/>
    </source>
</evidence>
<dbReference type="PRINTS" id="PR00344">
    <property type="entry name" value="BCTRLSENSOR"/>
</dbReference>
<dbReference type="PROSITE" id="PS50885">
    <property type="entry name" value="HAMP"/>
    <property type="match status" value="1"/>
</dbReference>
<dbReference type="Pfam" id="PF02743">
    <property type="entry name" value="dCache_1"/>
    <property type="match status" value="1"/>
</dbReference>
<dbReference type="InterPro" id="IPR003660">
    <property type="entry name" value="HAMP_dom"/>
</dbReference>
<keyword evidence="10" id="KW-0067">ATP-binding</keyword>
<dbReference type="Gene3D" id="3.30.450.20">
    <property type="entry name" value="PAS domain"/>
    <property type="match status" value="1"/>
</dbReference>
<evidence type="ECO:0000256" key="13">
    <source>
        <dbReference type="ARBA" id="ARBA00023136"/>
    </source>
</evidence>
<feature type="transmembrane region" description="Helical" evidence="14">
    <location>
        <begin position="15"/>
        <end position="35"/>
    </location>
</feature>
<dbReference type="InterPro" id="IPR033479">
    <property type="entry name" value="dCache_1"/>
</dbReference>
<evidence type="ECO:0000256" key="6">
    <source>
        <dbReference type="ARBA" id="ARBA00022679"/>
    </source>
</evidence>
<keyword evidence="18" id="KW-1185">Reference proteome</keyword>
<keyword evidence="13 14" id="KW-0472">Membrane</keyword>
<dbReference type="RefSeq" id="WP_378100444.1">
    <property type="nucleotide sequence ID" value="NZ_JBHSEP010000020.1"/>
</dbReference>
<dbReference type="Gene3D" id="3.30.565.10">
    <property type="entry name" value="Histidine kinase-like ATPase, C-terminal domain"/>
    <property type="match status" value="1"/>
</dbReference>
<keyword evidence="5" id="KW-0597">Phosphoprotein</keyword>
<evidence type="ECO:0000256" key="10">
    <source>
        <dbReference type="ARBA" id="ARBA00022840"/>
    </source>
</evidence>
<dbReference type="InterPro" id="IPR005467">
    <property type="entry name" value="His_kinase_dom"/>
</dbReference>
<dbReference type="PROSITE" id="PS50109">
    <property type="entry name" value="HIS_KIN"/>
    <property type="match status" value="1"/>
</dbReference>
<dbReference type="PANTHER" id="PTHR34220:SF7">
    <property type="entry name" value="SENSOR HISTIDINE KINASE YPDA"/>
    <property type="match status" value="1"/>
</dbReference>
<organism evidence="17 18">
    <name type="scientific">Cohnella hongkongensis</name>
    <dbReference type="NCBI Taxonomy" id="178337"/>
    <lineage>
        <taxon>Bacteria</taxon>
        <taxon>Bacillati</taxon>
        <taxon>Bacillota</taxon>
        <taxon>Bacilli</taxon>
        <taxon>Bacillales</taxon>
        <taxon>Paenibacillaceae</taxon>
        <taxon>Cohnella</taxon>
    </lineage>
</organism>
<keyword evidence="11 14" id="KW-1133">Transmembrane helix</keyword>
<gene>
    <name evidence="17" type="ORF">ACFO3S_21920</name>
</gene>
<dbReference type="EMBL" id="JBHSEP010000020">
    <property type="protein sequence ID" value="MFC4600918.1"/>
    <property type="molecule type" value="Genomic_DNA"/>
</dbReference>
<dbReference type="Gene3D" id="1.10.8.500">
    <property type="entry name" value="HAMP domain in histidine kinase"/>
    <property type="match status" value="1"/>
</dbReference>
<dbReference type="EC" id="2.7.13.3" evidence="3"/>
<evidence type="ECO:0000256" key="2">
    <source>
        <dbReference type="ARBA" id="ARBA00004651"/>
    </source>
</evidence>
<dbReference type="GO" id="GO:0004673">
    <property type="term" value="F:protein histidine kinase activity"/>
    <property type="evidence" value="ECO:0007669"/>
    <property type="project" value="UniProtKB-EC"/>
</dbReference>
<reference evidence="18" key="1">
    <citation type="journal article" date="2019" name="Int. J. Syst. Evol. Microbiol.">
        <title>The Global Catalogue of Microorganisms (GCM) 10K type strain sequencing project: providing services to taxonomists for standard genome sequencing and annotation.</title>
        <authorList>
            <consortium name="The Broad Institute Genomics Platform"/>
            <consortium name="The Broad Institute Genome Sequencing Center for Infectious Disease"/>
            <person name="Wu L."/>
            <person name="Ma J."/>
        </authorList>
    </citation>
    <scope>NUCLEOTIDE SEQUENCE [LARGE SCALE GENOMIC DNA]</scope>
    <source>
        <strain evidence="18">CCUG 49571</strain>
    </source>
</reference>
<dbReference type="SMART" id="SM00387">
    <property type="entry name" value="HATPase_c"/>
    <property type="match status" value="1"/>
</dbReference>
<evidence type="ECO:0000256" key="8">
    <source>
        <dbReference type="ARBA" id="ARBA00022741"/>
    </source>
</evidence>
<dbReference type="Pfam" id="PF06580">
    <property type="entry name" value="His_kinase"/>
    <property type="match status" value="1"/>
</dbReference>
<keyword evidence="7 14" id="KW-0812">Transmembrane</keyword>
<feature type="domain" description="Histidine kinase" evidence="15">
    <location>
        <begin position="324"/>
        <end position="589"/>
    </location>
</feature>
<dbReference type="SUPFAM" id="SSF158472">
    <property type="entry name" value="HAMP domain-like"/>
    <property type="match status" value="1"/>
</dbReference>